<protein>
    <submittedName>
        <fullName evidence="1">Uncharacterized protein</fullName>
    </submittedName>
</protein>
<organism evidence="1 2">
    <name type="scientific">Rhizobium binae</name>
    <dbReference type="NCBI Taxonomy" id="1138190"/>
    <lineage>
        <taxon>Bacteria</taxon>
        <taxon>Pseudomonadati</taxon>
        <taxon>Pseudomonadota</taxon>
        <taxon>Alphaproteobacteria</taxon>
        <taxon>Hyphomicrobiales</taxon>
        <taxon>Rhizobiaceae</taxon>
        <taxon>Rhizobium/Agrobacterium group</taxon>
        <taxon>Rhizobium</taxon>
    </lineage>
</organism>
<name>A0ABV2MLY9_9HYPH</name>
<dbReference type="GeneID" id="91151013"/>
<dbReference type="EMBL" id="JBEPMY010000017">
    <property type="protein sequence ID" value="MET3757464.1"/>
    <property type="molecule type" value="Genomic_DNA"/>
</dbReference>
<dbReference type="Proteomes" id="UP001549077">
    <property type="component" value="Unassembled WGS sequence"/>
</dbReference>
<accession>A0ABV2MLY9</accession>
<keyword evidence="2" id="KW-1185">Reference proteome</keyword>
<evidence type="ECO:0000313" key="1">
    <source>
        <dbReference type="EMBL" id="MET3757464.1"/>
    </source>
</evidence>
<proteinExistence type="predicted"/>
<gene>
    <name evidence="1" type="ORF">ABID08_004845</name>
</gene>
<reference evidence="1 2" key="1">
    <citation type="submission" date="2024-06" db="EMBL/GenBank/DDBJ databases">
        <title>Genomic Encyclopedia of Type Strains, Phase IV (KMG-IV): sequencing the most valuable type-strain genomes for metagenomic binning, comparative biology and taxonomic classification.</title>
        <authorList>
            <person name="Goeker M."/>
        </authorList>
    </citation>
    <scope>NUCLEOTIDE SEQUENCE [LARGE SCALE GENOMIC DNA]</scope>
    <source>
        <strain evidence="1 2">DSM 29288</strain>
    </source>
</reference>
<dbReference type="RefSeq" id="WP_168302410.1">
    <property type="nucleotide sequence ID" value="NZ_CP071605.1"/>
</dbReference>
<sequence length="63" mass="6294">MHISQALMAAIGVSKVPLDGKDAVVRSGNDAPGCAAPAMAGGERTGRVAFSGPHHGQWPNDGA</sequence>
<comment type="caution">
    <text evidence="1">The sequence shown here is derived from an EMBL/GenBank/DDBJ whole genome shotgun (WGS) entry which is preliminary data.</text>
</comment>
<evidence type="ECO:0000313" key="2">
    <source>
        <dbReference type="Proteomes" id="UP001549077"/>
    </source>
</evidence>